<dbReference type="RefSeq" id="WP_184678280.1">
    <property type="nucleotide sequence ID" value="NZ_JACHGY010000001.1"/>
</dbReference>
<keyword evidence="1" id="KW-0472">Membrane</keyword>
<keyword evidence="1" id="KW-1133">Transmembrane helix</keyword>
<dbReference type="InterPro" id="IPR001173">
    <property type="entry name" value="Glyco_trans_2-like"/>
</dbReference>
<dbReference type="PANTHER" id="PTHR43685:SF2">
    <property type="entry name" value="GLYCOSYLTRANSFERASE 2-LIKE DOMAIN-CONTAINING PROTEIN"/>
    <property type="match status" value="1"/>
</dbReference>
<evidence type="ECO:0000313" key="3">
    <source>
        <dbReference type="EMBL" id="MBB6430786.1"/>
    </source>
</evidence>
<dbReference type="CDD" id="cd00761">
    <property type="entry name" value="Glyco_tranf_GTA_type"/>
    <property type="match status" value="1"/>
</dbReference>
<name>A0A7X0LLM3_9BACT</name>
<dbReference type="Pfam" id="PF00535">
    <property type="entry name" value="Glycos_transf_2"/>
    <property type="match status" value="1"/>
</dbReference>
<feature type="domain" description="Glycosyltransferase 2-like" evidence="2">
    <location>
        <begin position="22"/>
        <end position="175"/>
    </location>
</feature>
<protein>
    <submittedName>
        <fullName evidence="3">Glycosyltransferase involved in cell wall biosynthesis</fullName>
    </submittedName>
</protein>
<dbReference type="SUPFAM" id="SSF53448">
    <property type="entry name" value="Nucleotide-diphospho-sugar transferases"/>
    <property type="match status" value="1"/>
</dbReference>
<proteinExistence type="predicted"/>
<dbReference type="PANTHER" id="PTHR43685">
    <property type="entry name" value="GLYCOSYLTRANSFERASE"/>
    <property type="match status" value="1"/>
</dbReference>
<evidence type="ECO:0000256" key="1">
    <source>
        <dbReference type="SAM" id="Phobius"/>
    </source>
</evidence>
<feature type="transmembrane region" description="Helical" evidence="1">
    <location>
        <begin position="283"/>
        <end position="300"/>
    </location>
</feature>
<dbReference type="Proteomes" id="UP000541810">
    <property type="component" value="Unassembled WGS sequence"/>
</dbReference>
<dbReference type="InterPro" id="IPR050834">
    <property type="entry name" value="Glycosyltransf_2"/>
</dbReference>
<dbReference type="InterPro" id="IPR029044">
    <property type="entry name" value="Nucleotide-diphossugar_trans"/>
</dbReference>
<dbReference type="GO" id="GO:0016740">
    <property type="term" value="F:transferase activity"/>
    <property type="evidence" value="ECO:0007669"/>
    <property type="project" value="UniProtKB-KW"/>
</dbReference>
<evidence type="ECO:0000259" key="2">
    <source>
        <dbReference type="Pfam" id="PF00535"/>
    </source>
</evidence>
<comment type="caution">
    <text evidence="3">The sequence shown here is derived from an EMBL/GenBank/DDBJ whole genome shotgun (WGS) entry which is preliminary data.</text>
</comment>
<organism evidence="3 4">
    <name type="scientific">Algisphaera agarilytica</name>
    <dbReference type="NCBI Taxonomy" id="1385975"/>
    <lineage>
        <taxon>Bacteria</taxon>
        <taxon>Pseudomonadati</taxon>
        <taxon>Planctomycetota</taxon>
        <taxon>Phycisphaerae</taxon>
        <taxon>Phycisphaerales</taxon>
        <taxon>Phycisphaeraceae</taxon>
        <taxon>Algisphaera</taxon>
    </lineage>
</organism>
<keyword evidence="4" id="KW-1185">Reference proteome</keyword>
<evidence type="ECO:0000313" key="4">
    <source>
        <dbReference type="Proteomes" id="UP000541810"/>
    </source>
</evidence>
<dbReference type="Gene3D" id="3.90.550.10">
    <property type="entry name" value="Spore Coat Polysaccharide Biosynthesis Protein SpsA, Chain A"/>
    <property type="match status" value="1"/>
</dbReference>
<accession>A0A7X0LLM3</accession>
<reference evidence="3 4" key="1">
    <citation type="submission" date="2020-08" db="EMBL/GenBank/DDBJ databases">
        <title>Genomic Encyclopedia of Type Strains, Phase IV (KMG-IV): sequencing the most valuable type-strain genomes for metagenomic binning, comparative biology and taxonomic classification.</title>
        <authorList>
            <person name="Goeker M."/>
        </authorList>
    </citation>
    <scope>NUCLEOTIDE SEQUENCE [LARGE SCALE GENOMIC DNA]</scope>
    <source>
        <strain evidence="3 4">DSM 103725</strain>
    </source>
</reference>
<gene>
    <name evidence="3" type="ORF">HNQ40_002592</name>
</gene>
<dbReference type="AlphaFoldDB" id="A0A7X0LLM3"/>
<sequence>MAQTQTDEGASITTQEAPEIAVIIPHFNDWGRLELCLDALAAQTLPADCFEVVVVDNGSSDWKPEIVERFPFARIIKETKVGSYAARNAGINATTSKLLAFTDSDCIPDPSWLEHGIKFLLDNPALGYLGGRIDLFPKEPESPRGVELFDMIFGLNQKSNIEVFDFAATANMITRRQEMDRHGMFDDQLKSGGDKEWGNRLNEADRTFSFVDDVLVLHPARFTLEDLLRQARRHAGGRMDTRISQGRKYRPFTFHFWKTVARTLLPPFYMFGRAYRSPVWRTHGWLALLKVFVVATFVHYNRFWGMIRSRWGAESERQ</sequence>
<keyword evidence="1" id="KW-0812">Transmembrane</keyword>
<dbReference type="EMBL" id="JACHGY010000001">
    <property type="protein sequence ID" value="MBB6430786.1"/>
    <property type="molecule type" value="Genomic_DNA"/>
</dbReference>
<keyword evidence="3" id="KW-0808">Transferase</keyword>